<evidence type="ECO:0000313" key="6">
    <source>
        <dbReference type="EMBL" id="DAZ94817.1"/>
    </source>
</evidence>
<evidence type="ECO:0000256" key="4">
    <source>
        <dbReference type="SAM" id="MobiDB-lite"/>
    </source>
</evidence>
<comment type="caution">
    <text evidence="6">The sequence shown here is derived from an EMBL/GenBank/DDBJ whole genome shotgun (WGS) entry which is preliminary data.</text>
</comment>
<keyword evidence="7" id="KW-1185">Reference proteome</keyword>
<dbReference type="Pfam" id="PF00132">
    <property type="entry name" value="Hexapep"/>
    <property type="match status" value="1"/>
</dbReference>
<evidence type="ECO:0000313" key="7">
    <source>
        <dbReference type="Proteomes" id="UP001146120"/>
    </source>
</evidence>
<evidence type="ECO:0000259" key="5">
    <source>
        <dbReference type="SMART" id="SM01266"/>
    </source>
</evidence>
<feature type="region of interest" description="Disordered" evidence="4">
    <location>
        <begin position="356"/>
        <end position="394"/>
    </location>
</feature>
<keyword evidence="3" id="KW-0012">Acyltransferase</keyword>
<dbReference type="Pfam" id="PF14602">
    <property type="entry name" value="Hexapep_2"/>
    <property type="match status" value="1"/>
</dbReference>
<dbReference type="Pfam" id="PF12464">
    <property type="entry name" value="Mac"/>
    <property type="match status" value="2"/>
</dbReference>
<evidence type="ECO:0000256" key="1">
    <source>
        <dbReference type="ARBA" id="ARBA00007274"/>
    </source>
</evidence>
<comment type="similarity">
    <text evidence="1">Belongs to the transferase hexapeptide repeat family.</text>
</comment>
<evidence type="ECO:0000256" key="2">
    <source>
        <dbReference type="ARBA" id="ARBA00022679"/>
    </source>
</evidence>
<reference evidence="6" key="2">
    <citation type="journal article" date="2023" name="Microbiol Resour">
        <title>Decontamination and Annotation of the Draft Genome Sequence of the Oomycete Lagenidium giganteum ARSEF 373.</title>
        <authorList>
            <person name="Morgan W.R."/>
            <person name="Tartar A."/>
        </authorList>
    </citation>
    <scope>NUCLEOTIDE SEQUENCE</scope>
    <source>
        <strain evidence="6">ARSEF 373</strain>
    </source>
</reference>
<dbReference type="FunFam" id="2.160.10.10:FF:000025">
    <property type="entry name" value="Hexapeptide-repeat containing-acetyltransferase"/>
    <property type="match status" value="2"/>
</dbReference>
<name>A0AAV2YJN8_9STRA</name>
<dbReference type="PANTHER" id="PTHR23416:SF23">
    <property type="entry name" value="ACETYLTRANSFERASE C18B11.09C-RELATED"/>
    <property type="match status" value="1"/>
</dbReference>
<gene>
    <name evidence="6" type="ORF">N0F65_012844</name>
</gene>
<organism evidence="6 7">
    <name type="scientific">Lagenidium giganteum</name>
    <dbReference type="NCBI Taxonomy" id="4803"/>
    <lineage>
        <taxon>Eukaryota</taxon>
        <taxon>Sar</taxon>
        <taxon>Stramenopiles</taxon>
        <taxon>Oomycota</taxon>
        <taxon>Peronosporomycetes</taxon>
        <taxon>Pythiales</taxon>
        <taxon>Pythiaceae</taxon>
    </lineage>
</organism>
<dbReference type="AlphaFoldDB" id="A0AAV2YJN8"/>
<dbReference type="SUPFAM" id="SSF51161">
    <property type="entry name" value="Trimeric LpxA-like enzymes"/>
    <property type="match status" value="2"/>
</dbReference>
<dbReference type="PANTHER" id="PTHR23416">
    <property type="entry name" value="SIALIC ACID SYNTHASE-RELATED"/>
    <property type="match status" value="1"/>
</dbReference>
<proteinExistence type="inferred from homology"/>
<dbReference type="InterPro" id="IPR051159">
    <property type="entry name" value="Hexapeptide_acetyltransf"/>
</dbReference>
<keyword evidence="2" id="KW-0808">Transferase</keyword>
<dbReference type="GO" id="GO:0016407">
    <property type="term" value="F:acetyltransferase activity"/>
    <property type="evidence" value="ECO:0007669"/>
    <property type="project" value="InterPro"/>
</dbReference>
<dbReference type="CDD" id="cd03357">
    <property type="entry name" value="LbH_MAT_GAT"/>
    <property type="match status" value="2"/>
</dbReference>
<dbReference type="InterPro" id="IPR018357">
    <property type="entry name" value="Hexapep_transf_CS"/>
</dbReference>
<dbReference type="InterPro" id="IPR001451">
    <property type="entry name" value="Hexapep"/>
</dbReference>
<feature type="domain" description="Maltose/galactoside acetyltransferase" evidence="5">
    <location>
        <begin position="1"/>
        <end position="51"/>
    </location>
</feature>
<dbReference type="SMART" id="SM01266">
    <property type="entry name" value="Mac"/>
    <property type="match status" value="2"/>
</dbReference>
<evidence type="ECO:0000256" key="3">
    <source>
        <dbReference type="ARBA" id="ARBA00023315"/>
    </source>
</evidence>
<dbReference type="InterPro" id="IPR024688">
    <property type="entry name" value="Mac_dom"/>
</dbReference>
<dbReference type="GO" id="GO:0008374">
    <property type="term" value="F:O-acyltransferase activity"/>
    <property type="evidence" value="ECO:0007669"/>
    <property type="project" value="TreeGrafter"/>
</dbReference>
<dbReference type="Gene3D" id="2.160.10.10">
    <property type="entry name" value="Hexapeptide repeat proteins"/>
    <property type="match status" value="2"/>
</dbReference>
<dbReference type="GO" id="GO:0005829">
    <property type="term" value="C:cytosol"/>
    <property type="evidence" value="ECO:0007669"/>
    <property type="project" value="TreeGrafter"/>
</dbReference>
<sequence length="394" mass="43019">MLDGQLYDSMDKELVEDRRRARAHVREYDVHGAYTHEGTQVLKRLLGSMGDDCVIETPFRCDYGYNIHIGDAVFMNFNCVLLDVCEIRIGGRTLLGPGVQIYTASHPLDPDVRKQGLEDGRPVTIEEDVWIGGNAIILPGVRIGRGSVIGAGSVVTKDVPPMSLYAATMATSTTMTPKQKMLTGQWFCGIDAELDADRQRARELCAKMAKLEVNDIPARTEVLKELFGSVVESCHVELPFTCDYGYNIHMGERVFLNYGCVMLDVGEIRFGDLVLVGPGVHMYTVNHPLEVAGRHQNLSIAKPIVIEDDVWIGGRSVILPGVIIGRGAVVGAGSVVTKDVPAYCLYAGNPAKFIKHLTPPEQPRESEGEKARNDGSLQSPDLLVSGSESDVVLP</sequence>
<dbReference type="InterPro" id="IPR011004">
    <property type="entry name" value="Trimer_LpxA-like_sf"/>
</dbReference>
<dbReference type="EMBL" id="DAKRPA010000231">
    <property type="protein sequence ID" value="DAZ94817.1"/>
    <property type="molecule type" value="Genomic_DNA"/>
</dbReference>
<dbReference type="Proteomes" id="UP001146120">
    <property type="component" value="Unassembled WGS sequence"/>
</dbReference>
<protein>
    <recommendedName>
        <fullName evidence="5">Maltose/galactoside acetyltransferase domain-containing protein</fullName>
    </recommendedName>
</protein>
<dbReference type="PROSITE" id="PS00101">
    <property type="entry name" value="HEXAPEP_TRANSFERASES"/>
    <property type="match status" value="2"/>
</dbReference>
<feature type="compositionally biased region" description="Basic and acidic residues" evidence="4">
    <location>
        <begin position="362"/>
        <end position="373"/>
    </location>
</feature>
<feature type="domain" description="Maltose/galactoside acetyltransferase" evidence="5">
    <location>
        <begin position="178"/>
        <end position="232"/>
    </location>
</feature>
<reference evidence="6" key="1">
    <citation type="submission" date="2022-11" db="EMBL/GenBank/DDBJ databases">
        <authorList>
            <person name="Morgan W.R."/>
            <person name="Tartar A."/>
        </authorList>
    </citation>
    <scope>NUCLEOTIDE SEQUENCE</scope>
    <source>
        <strain evidence="6">ARSEF 373</strain>
    </source>
</reference>
<accession>A0AAV2YJN8</accession>